<feature type="domain" description="Heterokaryon incompatibility" evidence="1">
    <location>
        <begin position="85"/>
        <end position="173"/>
    </location>
</feature>
<dbReference type="RefSeq" id="XP_045270825.1">
    <property type="nucleotide sequence ID" value="XM_045414247.1"/>
</dbReference>
<comment type="caution">
    <text evidence="2">The sequence shown here is derived from an EMBL/GenBank/DDBJ whole genome shotgun (WGS) entry which is preliminary data.</text>
</comment>
<organism evidence="2 3">
    <name type="scientific">Colletotrichum gloeosporioides</name>
    <name type="common">Anthracnose fungus</name>
    <name type="synonym">Glomerella cingulata</name>
    <dbReference type="NCBI Taxonomy" id="474922"/>
    <lineage>
        <taxon>Eukaryota</taxon>
        <taxon>Fungi</taxon>
        <taxon>Dikarya</taxon>
        <taxon>Ascomycota</taxon>
        <taxon>Pezizomycotina</taxon>
        <taxon>Sordariomycetes</taxon>
        <taxon>Hypocreomycetidae</taxon>
        <taxon>Glomerellales</taxon>
        <taxon>Glomerellaceae</taxon>
        <taxon>Colletotrichum</taxon>
        <taxon>Colletotrichum gloeosporioides species complex</taxon>
    </lineage>
</organism>
<dbReference type="InterPro" id="IPR052895">
    <property type="entry name" value="HetReg/Transcr_Mod"/>
</dbReference>
<protein>
    <recommendedName>
        <fullName evidence="1">Heterokaryon incompatibility domain-containing protein</fullName>
    </recommendedName>
</protein>
<dbReference type="Proteomes" id="UP000613401">
    <property type="component" value="Unassembled WGS sequence"/>
</dbReference>
<proteinExistence type="predicted"/>
<evidence type="ECO:0000313" key="2">
    <source>
        <dbReference type="EMBL" id="KAF3811666.1"/>
    </source>
</evidence>
<feature type="non-terminal residue" evidence="2">
    <location>
        <position position="1"/>
    </location>
</feature>
<dbReference type="AlphaFoldDB" id="A0A8H4CXI1"/>
<gene>
    <name evidence="2" type="ORF">GCG54_00014412</name>
</gene>
<dbReference type="Pfam" id="PF06985">
    <property type="entry name" value="HET"/>
    <property type="match status" value="1"/>
</dbReference>
<name>A0A8H4CXI1_COLGL</name>
<reference evidence="2" key="1">
    <citation type="journal article" date="2020" name="Phytopathology">
        <title>Genome sequence and comparative analysis of Colletotrichum gloeosporioides isolated from Liriodendron leaves.</title>
        <authorList>
            <person name="Fu F.F."/>
            <person name="Hao Z."/>
            <person name="Wang P."/>
            <person name="Lu Y."/>
            <person name="Xue L.J."/>
            <person name="Wei G."/>
            <person name="Tian Y."/>
            <person name="Baishi H."/>
            <person name="Xu H."/>
            <person name="Shi J."/>
            <person name="Cheng T."/>
            <person name="Wang G."/>
            <person name="Yi Y."/>
            <person name="Chen J."/>
        </authorList>
    </citation>
    <scope>NUCLEOTIDE SEQUENCE</scope>
    <source>
        <strain evidence="2">Lc1</strain>
    </source>
</reference>
<dbReference type="PANTHER" id="PTHR24148">
    <property type="entry name" value="ANKYRIN REPEAT DOMAIN-CONTAINING PROTEIN 39 HOMOLOG-RELATED"/>
    <property type="match status" value="1"/>
</dbReference>
<sequence>RRHDIEVEQGFKYAPLNEPFQTRVLILHPGDEDQLVECSLIRATLHREPMHSEYPGSFSGVGIEKSSKSHLWLPAWEGHHDITTYEAVSYAWGDLTVPKLIQCDGQPRVISLNLYQALHSFRHVYEPRILWVDALCINQADNLEKAHQVSIMGEIYAGARRVLIWLGCGSDLEKAFGLLMRGQLSQLNLIQHLMSAPWFSRVWCVQELARAADPVVTVGKRMAPWDLYVRQSRLALKEIKGKAKTNQDGYLDHAEILDDIRSRYENVQKRRFKQPGRRQSYSSAWKAGGASLVELLFLTRDFKATDPRDKIFALVGIASDVQEQDVEVFPRYDLSTDVVYRQLVLWYLIRKRNFGIFSFGGGRTPLSETHMDDLPSWVPDLTQPNAFTPFQKLPHGYNYSKDNFYNVFNYLEEWLTMLKANEDSRIEKLQFFHTDVHNPTGETDLCWPNYRRSKSLMREMYFT</sequence>
<dbReference type="PANTHER" id="PTHR24148:SF64">
    <property type="entry name" value="HETEROKARYON INCOMPATIBILITY DOMAIN-CONTAINING PROTEIN"/>
    <property type="match status" value="1"/>
</dbReference>
<keyword evidence="3" id="KW-1185">Reference proteome</keyword>
<reference evidence="2" key="2">
    <citation type="submission" date="2020-03" db="EMBL/GenBank/DDBJ databases">
        <authorList>
            <person name="Fu F.-F."/>
            <person name="Chen J."/>
        </authorList>
    </citation>
    <scope>NUCLEOTIDE SEQUENCE</scope>
    <source>
        <strain evidence="2">Lc1</strain>
    </source>
</reference>
<dbReference type="EMBL" id="WVTB01000006">
    <property type="protein sequence ID" value="KAF3811666.1"/>
    <property type="molecule type" value="Genomic_DNA"/>
</dbReference>
<accession>A0A8H4CXI1</accession>
<evidence type="ECO:0000313" key="3">
    <source>
        <dbReference type="Proteomes" id="UP000613401"/>
    </source>
</evidence>
<dbReference type="GeneID" id="69021525"/>
<evidence type="ECO:0000259" key="1">
    <source>
        <dbReference type="Pfam" id="PF06985"/>
    </source>
</evidence>
<dbReference type="InterPro" id="IPR010730">
    <property type="entry name" value="HET"/>
</dbReference>